<sequence length="193" mass="21542">MSSDFSELPESLLRLDDVLAEAGDEAMLLTELDGFLCAIAVSPTPVAKDEYWPFDWAADERGVLRPGFDELEALVDARLADIERELAAGEYGPLYEVDDDTDEIVWQAWISGFQEAMLLRFDAWDELLRDTGDDPRGEAAMGLATGLMLADPANHPDDTASDEDWAQYDEAMEAMPEILAQVAVLLYRLHRQE</sequence>
<protein>
    <submittedName>
        <fullName evidence="1">YecA family protein</fullName>
    </submittedName>
</protein>
<gene>
    <name evidence="1" type="ORF">JEQ47_08655</name>
</gene>
<dbReference type="NCBIfam" id="TIGR02292">
    <property type="entry name" value="ygfB_yecA"/>
    <property type="match status" value="1"/>
</dbReference>
<dbReference type="AlphaFoldDB" id="A0A934ML49"/>
<dbReference type="InterPro" id="IPR011978">
    <property type="entry name" value="YgfB-like"/>
</dbReference>
<dbReference type="Pfam" id="PF03695">
    <property type="entry name" value="UPF0149"/>
    <property type="match status" value="1"/>
</dbReference>
<accession>A0A934ML49</accession>
<dbReference type="EMBL" id="JAEKMH010000002">
    <property type="protein sequence ID" value="MBJ3784785.1"/>
    <property type="molecule type" value="Genomic_DNA"/>
</dbReference>
<dbReference type="InterPro" id="IPR036255">
    <property type="entry name" value="YgfB-like_sf"/>
</dbReference>
<evidence type="ECO:0000313" key="1">
    <source>
        <dbReference type="EMBL" id="MBJ3784785.1"/>
    </source>
</evidence>
<reference evidence="1" key="1">
    <citation type="submission" date="2020-12" db="EMBL/GenBank/DDBJ databases">
        <title>Devosia sp. MSA67 isolated from Mo River.</title>
        <authorList>
            <person name="Ma F."/>
            <person name="Zi Z."/>
        </authorList>
    </citation>
    <scope>NUCLEOTIDE SEQUENCE</scope>
    <source>
        <strain evidence="1">MSA67</strain>
    </source>
</reference>
<dbReference type="SUPFAM" id="SSF101327">
    <property type="entry name" value="YgfB-like"/>
    <property type="match status" value="1"/>
</dbReference>
<dbReference type="Proteomes" id="UP000602124">
    <property type="component" value="Unassembled WGS sequence"/>
</dbReference>
<comment type="caution">
    <text evidence="1">The sequence shown here is derived from an EMBL/GenBank/DDBJ whole genome shotgun (WGS) entry which is preliminary data.</text>
</comment>
<proteinExistence type="predicted"/>
<name>A0A934ML49_9HYPH</name>
<organism evidence="1 2">
    <name type="scientific">Devosia sediminis</name>
    <dbReference type="NCBI Taxonomy" id="2798801"/>
    <lineage>
        <taxon>Bacteria</taxon>
        <taxon>Pseudomonadati</taxon>
        <taxon>Pseudomonadota</taxon>
        <taxon>Alphaproteobacteria</taxon>
        <taxon>Hyphomicrobiales</taxon>
        <taxon>Devosiaceae</taxon>
        <taxon>Devosia</taxon>
    </lineage>
</organism>
<evidence type="ECO:0000313" key="2">
    <source>
        <dbReference type="Proteomes" id="UP000602124"/>
    </source>
</evidence>
<dbReference type="RefSeq" id="WP_198876015.1">
    <property type="nucleotide sequence ID" value="NZ_JAEKMH010000002.1"/>
</dbReference>
<keyword evidence="2" id="KW-1185">Reference proteome</keyword>